<feature type="transmembrane region" description="Helical" evidence="4">
    <location>
        <begin position="69"/>
        <end position="87"/>
    </location>
</feature>
<dbReference type="AlphaFoldDB" id="A0AAE1WG64"/>
<feature type="transmembrane region" description="Helical" evidence="4">
    <location>
        <begin position="6"/>
        <end position="26"/>
    </location>
</feature>
<keyword evidence="6" id="KW-1185">Reference proteome</keyword>
<evidence type="ECO:0000256" key="4">
    <source>
        <dbReference type="SAM" id="Phobius"/>
    </source>
</evidence>
<evidence type="ECO:0000256" key="1">
    <source>
        <dbReference type="ARBA" id="ARBA00022692"/>
    </source>
</evidence>
<dbReference type="InterPro" id="IPR030184">
    <property type="entry name" value="WAT1-related"/>
</dbReference>
<keyword evidence="3 4" id="KW-0472">Membrane</keyword>
<name>A0AAE1WG64_9LAMI</name>
<dbReference type="Proteomes" id="UP001289374">
    <property type="component" value="Unassembled WGS sequence"/>
</dbReference>
<dbReference type="PANTHER" id="PTHR31218">
    <property type="entry name" value="WAT1-RELATED PROTEIN"/>
    <property type="match status" value="1"/>
</dbReference>
<dbReference type="EMBL" id="JACGWL010000011">
    <property type="protein sequence ID" value="KAK4392667.1"/>
    <property type="molecule type" value="Genomic_DNA"/>
</dbReference>
<organism evidence="5 6">
    <name type="scientific">Sesamum angolense</name>
    <dbReference type="NCBI Taxonomy" id="2727404"/>
    <lineage>
        <taxon>Eukaryota</taxon>
        <taxon>Viridiplantae</taxon>
        <taxon>Streptophyta</taxon>
        <taxon>Embryophyta</taxon>
        <taxon>Tracheophyta</taxon>
        <taxon>Spermatophyta</taxon>
        <taxon>Magnoliopsida</taxon>
        <taxon>eudicotyledons</taxon>
        <taxon>Gunneridae</taxon>
        <taxon>Pentapetalae</taxon>
        <taxon>asterids</taxon>
        <taxon>lamiids</taxon>
        <taxon>Lamiales</taxon>
        <taxon>Pedaliaceae</taxon>
        <taxon>Sesamum</taxon>
    </lineage>
</organism>
<reference evidence="5" key="1">
    <citation type="submission" date="2020-06" db="EMBL/GenBank/DDBJ databases">
        <authorList>
            <person name="Li T."/>
            <person name="Hu X."/>
            <person name="Zhang T."/>
            <person name="Song X."/>
            <person name="Zhang H."/>
            <person name="Dai N."/>
            <person name="Sheng W."/>
            <person name="Hou X."/>
            <person name="Wei L."/>
        </authorList>
    </citation>
    <scope>NUCLEOTIDE SEQUENCE</scope>
    <source>
        <strain evidence="5">K16</strain>
        <tissue evidence="5">Leaf</tissue>
    </source>
</reference>
<evidence type="ECO:0000256" key="3">
    <source>
        <dbReference type="ARBA" id="ARBA00023136"/>
    </source>
</evidence>
<dbReference type="GO" id="GO:0016020">
    <property type="term" value="C:membrane"/>
    <property type="evidence" value="ECO:0007669"/>
    <property type="project" value="InterPro"/>
</dbReference>
<feature type="transmembrane region" description="Helical" evidence="4">
    <location>
        <begin position="38"/>
        <end position="57"/>
    </location>
</feature>
<gene>
    <name evidence="5" type="ORF">Sango_2044500</name>
</gene>
<keyword evidence="1 4" id="KW-0812">Transmembrane</keyword>
<protein>
    <submittedName>
        <fullName evidence="5">WAT1-related protein</fullName>
    </submittedName>
</protein>
<evidence type="ECO:0000313" key="6">
    <source>
        <dbReference type="Proteomes" id="UP001289374"/>
    </source>
</evidence>
<sequence>MGLEELKPVIVLTACQFMYAGVNLLGRAALLQDMSSRVFVVYRQCIAFLLIAPVAYFSRRGTKGCSLNWKSFWLIFLLSFVGVIISGKRIGEFGASHHLHYGLRLGVGKSESKKLEEYSEDHRDSGVREWCGCDGTDERSKVAEHGASAEEFSFPSRRTRHMVARLFFSLSKCYLLVCLANFAGACHSNVPGSSVLDSMDVSDCSSAVWGPDNLHGAHSHCLDSQIAPSTVFLLLYGGLAVIFGLYIVLWGKAKDYEEVTEVTEETKKQSNQTTLNVQVSDSKIDLEEPLLSQNQIITLPDLLPCKTRVAIYAWRD</sequence>
<dbReference type="GO" id="GO:0022857">
    <property type="term" value="F:transmembrane transporter activity"/>
    <property type="evidence" value="ECO:0007669"/>
    <property type="project" value="InterPro"/>
</dbReference>
<evidence type="ECO:0000313" key="5">
    <source>
        <dbReference type="EMBL" id="KAK4392667.1"/>
    </source>
</evidence>
<evidence type="ECO:0000256" key="2">
    <source>
        <dbReference type="ARBA" id="ARBA00022989"/>
    </source>
</evidence>
<feature type="transmembrane region" description="Helical" evidence="4">
    <location>
        <begin position="163"/>
        <end position="183"/>
    </location>
</feature>
<proteinExistence type="predicted"/>
<reference evidence="5" key="2">
    <citation type="journal article" date="2024" name="Plant">
        <title>Genomic evolution and insights into agronomic trait innovations of Sesamum species.</title>
        <authorList>
            <person name="Miao H."/>
            <person name="Wang L."/>
            <person name="Qu L."/>
            <person name="Liu H."/>
            <person name="Sun Y."/>
            <person name="Le M."/>
            <person name="Wang Q."/>
            <person name="Wei S."/>
            <person name="Zheng Y."/>
            <person name="Lin W."/>
            <person name="Duan Y."/>
            <person name="Cao H."/>
            <person name="Xiong S."/>
            <person name="Wang X."/>
            <person name="Wei L."/>
            <person name="Li C."/>
            <person name="Ma Q."/>
            <person name="Ju M."/>
            <person name="Zhao R."/>
            <person name="Li G."/>
            <person name="Mu C."/>
            <person name="Tian Q."/>
            <person name="Mei H."/>
            <person name="Zhang T."/>
            <person name="Gao T."/>
            <person name="Zhang H."/>
        </authorList>
    </citation>
    <scope>NUCLEOTIDE SEQUENCE</scope>
    <source>
        <strain evidence="5">K16</strain>
    </source>
</reference>
<keyword evidence="2 4" id="KW-1133">Transmembrane helix</keyword>
<comment type="caution">
    <text evidence="5">The sequence shown here is derived from an EMBL/GenBank/DDBJ whole genome shotgun (WGS) entry which is preliminary data.</text>
</comment>
<accession>A0AAE1WG64</accession>
<feature type="transmembrane region" description="Helical" evidence="4">
    <location>
        <begin position="226"/>
        <end position="249"/>
    </location>
</feature>